<protein>
    <recommendedName>
        <fullName evidence="3">Endonuclease/exonuclease/phosphatase domain-containing protein</fullName>
    </recommendedName>
</protein>
<keyword evidence="2" id="KW-1185">Reference proteome</keyword>
<proteinExistence type="predicted"/>
<dbReference type="EMBL" id="CAJGYO010000014">
    <property type="protein sequence ID" value="CAD6268336.1"/>
    <property type="molecule type" value="Genomic_DNA"/>
</dbReference>
<comment type="caution">
    <text evidence="1">The sequence shown here is derived from an EMBL/GenBank/DDBJ whole genome shotgun (WGS) entry which is preliminary data.</text>
</comment>
<accession>A0A811RDJ4</accession>
<dbReference type="InterPro" id="IPR036691">
    <property type="entry name" value="Endo/exonu/phosph_ase_sf"/>
</dbReference>
<sequence length="138" mass="16360">MRRREGKTKLQFLQELKNIPPQVHNRWLILGDFNLIYQAEDKNNSNLNRCLMGAFRATIDHLRLKEIKLNGCRFTWSNQQDNPTLTIIDRLLCTTEWDLLFPMCFLHSLPSLMSDHTPLLLQGELDHHHSTSFHFKNY</sequence>
<name>A0A811RDJ4_9POAL</name>
<evidence type="ECO:0000313" key="2">
    <source>
        <dbReference type="Proteomes" id="UP000604825"/>
    </source>
</evidence>
<reference evidence="1" key="1">
    <citation type="submission" date="2020-10" db="EMBL/GenBank/DDBJ databases">
        <authorList>
            <person name="Han B."/>
            <person name="Lu T."/>
            <person name="Zhao Q."/>
            <person name="Huang X."/>
            <person name="Zhao Y."/>
        </authorList>
    </citation>
    <scope>NUCLEOTIDE SEQUENCE</scope>
</reference>
<dbReference type="SUPFAM" id="SSF56219">
    <property type="entry name" value="DNase I-like"/>
    <property type="match status" value="1"/>
</dbReference>
<evidence type="ECO:0008006" key="3">
    <source>
        <dbReference type="Google" id="ProtNLM"/>
    </source>
</evidence>
<organism evidence="1 2">
    <name type="scientific">Miscanthus lutarioriparius</name>
    <dbReference type="NCBI Taxonomy" id="422564"/>
    <lineage>
        <taxon>Eukaryota</taxon>
        <taxon>Viridiplantae</taxon>
        <taxon>Streptophyta</taxon>
        <taxon>Embryophyta</taxon>
        <taxon>Tracheophyta</taxon>
        <taxon>Spermatophyta</taxon>
        <taxon>Magnoliopsida</taxon>
        <taxon>Liliopsida</taxon>
        <taxon>Poales</taxon>
        <taxon>Poaceae</taxon>
        <taxon>PACMAD clade</taxon>
        <taxon>Panicoideae</taxon>
        <taxon>Andropogonodae</taxon>
        <taxon>Andropogoneae</taxon>
        <taxon>Saccharinae</taxon>
        <taxon>Miscanthus</taxon>
    </lineage>
</organism>
<dbReference type="PANTHER" id="PTHR33710">
    <property type="entry name" value="BNAC02G09200D PROTEIN"/>
    <property type="match status" value="1"/>
</dbReference>
<dbReference type="Proteomes" id="UP000604825">
    <property type="component" value="Unassembled WGS sequence"/>
</dbReference>
<evidence type="ECO:0000313" key="1">
    <source>
        <dbReference type="EMBL" id="CAD6268336.1"/>
    </source>
</evidence>
<gene>
    <name evidence="1" type="ORF">NCGR_LOCUS51641</name>
</gene>
<dbReference type="Gene3D" id="3.60.10.10">
    <property type="entry name" value="Endonuclease/exonuclease/phosphatase"/>
    <property type="match status" value="1"/>
</dbReference>
<dbReference type="PANTHER" id="PTHR33710:SF48">
    <property type="entry name" value="OS02G0307075 PROTEIN"/>
    <property type="match status" value="1"/>
</dbReference>
<dbReference type="OrthoDB" id="1750912at2759"/>
<dbReference type="AlphaFoldDB" id="A0A811RDJ4"/>